<comment type="similarity">
    <text evidence="2">Belongs to the BUD31 (G10) family.</text>
</comment>
<dbReference type="GO" id="GO:0000398">
    <property type="term" value="P:mRNA splicing, via spliceosome"/>
    <property type="evidence" value="ECO:0007669"/>
    <property type="project" value="EnsemblFungi"/>
</dbReference>
<evidence type="ECO:0000256" key="3">
    <source>
        <dbReference type="ARBA" id="ARBA00023242"/>
    </source>
</evidence>
<evidence type="ECO:0000256" key="2">
    <source>
        <dbReference type="ARBA" id="ARBA00005287"/>
    </source>
</evidence>
<dbReference type="KEGG" id="pgu:PGUG_03610"/>
<reference evidence="4 5" key="1">
    <citation type="journal article" date="2009" name="Nature">
        <title>Evolution of pathogenicity and sexual reproduction in eight Candida genomes.</title>
        <authorList>
            <person name="Butler G."/>
            <person name="Rasmussen M.D."/>
            <person name="Lin M.F."/>
            <person name="Santos M.A."/>
            <person name="Sakthikumar S."/>
            <person name="Munro C.A."/>
            <person name="Rheinbay E."/>
            <person name="Grabherr M."/>
            <person name="Forche A."/>
            <person name="Reedy J.L."/>
            <person name="Agrafioti I."/>
            <person name="Arnaud M.B."/>
            <person name="Bates S."/>
            <person name="Brown A.J."/>
            <person name="Brunke S."/>
            <person name="Costanzo M.C."/>
            <person name="Fitzpatrick D.A."/>
            <person name="de Groot P.W."/>
            <person name="Harris D."/>
            <person name="Hoyer L.L."/>
            <person name="Hube B."/>
            <person name="Klis F.M."/>
            <person name="Kodira C."/>
            <person name="Lennard N."/>
            <person name="Logue M.E."/>
            <person name="Martin R."/>
            <person name="Neiman A.M."/>
            <person name="Nikolaou E."/>
            <person name="Quail M.A."/>
            <person name="Quinn J."/>
            <person name="Santos M.C."/>
            <person name="Schmitzberger F.F."/>
            <person name="Sherlock G."/>
            <person name="Shah P."/>
            <person name="Silverstein K.A."/>
            <person name="Skrzypek M.S."/>
            <person name="Soll D."/>
            <person name="Staggs R."/>
            <person name="Stansfield I."/>
            <person name="Stumpf M.P."/>
            <person name="Sudbery P.E."/>
            <person name="Srikantha T."/>
            <person name="Zeng Q."/>
            <person name="Berman J."/>
            <person name="Berriman M."/>
            <person name="Heitman J."/>
            <person name="Gow N.A."/>
            <person name="Lorenz M.C."/>
            <person name="Birren B.W."/>
            <person name="Kellis M."/>
            <person name="Cuomo C.A."/>
        </authorList>
    </citation>
    <scope>NUCLEOTIDE SEQUENCE [LARGE SCALE GENOMIC DNA]</scope>
    <source>
        <strain evidence="5">ATCC 6260 / CBS 566 / DSM 6381 / JCM 1539 / NBRC 10279 / NRRL Y-324</strain>
    </source>
</reference>
<dbReference type="InterPro" id="IPR001748">
    <property type="entry name" value="BUD31"/>
</dbReference>
<dbReference type="HOGENOM" id="CLU_087132_1_1_1"/>
<organism evidence="4 5">
    <name type="scientific">Meyerozyma guilliermondii (strain ATCC 6260 / CBS 566 / DSM 6381 / JCM 1539 / NBRC 10279 / NRRL Y-324)</name>
    <name type="common">Yeast</name>
    <name type="synonym">Candida guilliermondii</name>
    <dbReference type="NCBI Taxonomy" id="294746"/>
    <lineage>
        <taxon>Eukaryota</taxon>
        <taxon>Fungi</taxon>
        <taxon>Dikarya</taxon>
        <taxon>Ascomycota</taxon>
        <taxon>Saccharomycotina</taxon>
        <taxon>Pichiomycetes</taxon>
        <taxon>Debaryomycetaceae</taxon>
        <taxon>Meyerozyma</taxon>
    </lineage>
</organism>
<dbReference type="GO" id="GO:0005686">
    <property type="term" value="C:U2 snRNP"/>
    <property type="evidence" value="ECO:0007669"/>
    <property type="project" value="EnsemblFungi"/>
</dbReference>
<dbReference type="EMBL" id="CH408158">
    <property type="protein sequence ID" value="EDK39512.1"/>
    <property type="molecule type" value="Genomic_DNA"/>
</dbReference>
<protein>
    <recommendedName>
        <fullName evidence="6">Pre-mRNA-splicing factor BUD31</fullName>
    </recommendedName>
</protein>
<evidence type="ECO:0000256" key="1">
    <source>
        <dbReference type="ARBA" id="ARBA00004123"/>
    </source>
</evidence>
<dbReference type="RefSeq" id="XP_001484229.1">
    <property type="nucleotide sequence ID" value="XM_001484179.1"/>
</dbReference>
<dbReference type="OMA" id="FGTSCIC"/>
<dbReference type="InParanoid" id="A5DK09"/>
<dbReference type="VEuPathDB" id="FungiDB:PGUG_03610"/>
<dbReference type="GO" id="GO:0005681">
    <property type="term" value="C:spliceosomal complex"/>
    <property type="evidence" value="ECO:0007669"/>
    <property type="project" value="TreeGrafter"/>
</dbReference>
<dbReference type="STRING" id="294746.A5DK09"/>
<accession>A5DK09</accession>
<dbReference type="GO" id="GO:0000974">
    <property type="term" value="C:Prp19 complex"/>
    <property type="evidence" value="ECO:0007669"/>
    <property type="project" value="EnsemblFungi"/>
</dbReference>
<dbReference type="eggNOG" id="KOG3404">
    <property type="taxonomic scope" value="Eukaryota"/>
</dbReference>
<dbReference type="Pfam" id="PF01125">
    <property type="entry name" value="BUD31"/>
    <property type="match status" value="1"/>
</dbReference>
<evidence type="ECO:0000313" key="5">
    <source>
        <dbReference type="Proteomes" id="UP000001997"/>
    </source>
</evidence>
<dbReference type="PANTHER" id="PTHR19411">
    <property type="entry name" value="PROTEIN BUD31-RELATED"/>
    <property type="match status" value="1"/>
</dbReference>
<keyword evidence="3" id="KW-0539">Nucleus</keyword>
<evidence type="ECO:0000313" key="4">
    <source>
        <dbReference type="EMBL" id="EDK39512.1"/>
    </source>
</evidence>
<sequence>MHLSFSLIMPRARRNDKPPEGYSKIEPTLNKLLAKLKDAQSASIKTENKKQALWPVFRLNHQISRYIYTMYYDRKVISKELYEWLLKQKFCNANLIAKWKKQGYENLCCINCIMTNETNHGSTCICRVPKSNLEDDEGKTIECITCGCRGCASSD</sequence>
<dbReference type="AlphaFoldDB" id="A5DK09"/>
<name>A5DK09_PICGU</name>
<dbReference type="GeneID" id="5125818"/>
<dbReference type="Proteomes" id="UP000001997">
    <property type="component" value="Unassembled WGS sequence"/>
</dbReference>
<proteinExistence type="inferred from homology"/>
<comment type="subcellular location">
    <subcellularLocation>
        <location evidence="1">Nucleus</location>
    </subcellularLocation>
</comment>
<dbReference type="PRINTS" id="PR00322">
    <property type="entry name" value="G10"/>
</dbReference>
<dbReference type="OrthoDB" id="277109at2759"/>
<dbReference type="PANTHER" id="PTHR19411:SF0">
    <property type="entry name" value="PROTEIN BUD31 HOMOLOG"/>
    <property type="match status" value="1"/>
</dbReference>
<keyword evidence="5" id="KW-1185">Reference proteome</keyword>
<gene>
    <name evidence="4" type="ORF">PGUG_03610</name>
</gene>
<evidence type="ECO:0008006" key="6">
    <source>
        <dbReference type="Google" id="ProtNLM"/>
    </source>
</evidence>
<dbReference type="FunCoup" id="A5DK09">
    <property type="interactions" value="885"/>
</dbReference>